<organism evidence="2 3">
    <name type="scientific">Halarchaeum salinum</name>
    <dbReference type="NCBI Taxonomy" id="489912"/>
    <lineage>
        <taxon>Archaea</taxon>
        <taxon>Methanobacteriati</taxon>
        <taxon>Methanobacteriota</taxon>
        <taxon>Stenosarchaea group</taxon>
        <taxon>Halobacteria</taxon>
        <taxon>Halobacteriales</taxon>
        <taxon>Halobacteriaceae</taxon>
    </lineage>
</organism>
<evidence type="ECO:0000313" key="3">
    <source>
        <dbReference type="Proteomes" id="UP001500837"/>
    </source>
</evidence>
<keyword evidence="1" id="KW-1133">Transmembrane helix</keyword>
<name>A0AAV3SAZ1_9EURY</name>
<dbReference type="EMBL" id="BAAABL010000083">
    <property type="protein sequence ID" value="GAA0310888.1"/>
    <property type="molecule type" value="Genomic_DNA"/>
</dbReference>
<dbReference type="AlphaFoldDB" id="A0AAV3SAZ1"/>
<reference evidence="2 3" key="1">
    <citation type="journal article" date="2019" name="Int. J. Syst. Evol. Microbiol.">
        <title>The Global Catalogue of Microorganisms (GCM) 10K type strain sequencing project: providing services to taxonomists for standard genome sequencing and annotation.</title>
        <authorList>
            <consortium name="The Broad Institute Genomics Platform"/>
            <consortium name="The Broad Institute Genome Sequencing Center for Infectious Disease"/>
            <person name="Wu L."/>
            <person name="Ma J."/>
        </authorList>
    </citation>
    <scope>NUCLEOTIDE SEQUENCE [LARGE SCALE GENOMIC DNA]</scope>
    <source>
        <strain evidence="2 3">JCM 16330</strain>
    </source>
</reference>
<evidence type="ECO:0000256" key="1">
    <source>
        <dbReference type="SAM" id="Phobius"/>
    </source>
</evidence>
<protein>
    <submittedName>
        <fullName evidence="2">Uncharacterized protein</fullName>
    </submittedName>
</protein>
<dbReference type="RefSeq" id="WP_211313204.1">
    <property type="nucleotide sequence ID" value="NZ_BAAABL010000083.1"/>
</dbReference>
<gene>
    <name evidence="2" type="ORF">GCM10009066_25250</name>
</gene>
<sequence length="122" mass="12391">MARLDAATVFRAALGWFIAAPVGYVLSVPFAPPGPFAAITYGLPGAAIAGVCGAVVAVRRGLVPERLARALVAFYVTTFAALVAIQTIARATIGWIEGPWAGFGALAVGALLAYAVAFRGTA</sequence>
<feature type="transmembrane region" description="Helical" evidence="1">
    <location>
        <begin position="12"/>
        <end position="32"/>
    </location>
</feature>
<dbReference type="Proteomes" id="UP001500837">
    <property type="component" value="Unassembled WGS sequence"/>
</dbReference>
<proteinExistence type="predicted"/>
<accession>A0AAV3SAZ1</accession>
<feature type="transmembrane region" description="Helical" evidence="1">
    <location>
        <begin position="38"/>
        <end position="58"/>
    </location>
</feature>
<keyword evidence="1" id="KW-0812">Transmembrane</keyword>
<feature type="transmembrane region" description="Helical" evidence="1">
    <location>
        <begin position="70"/>
        <end position="88"/>
    </location>
</feature>
<evidence type="ECO:0000313" key="2">
    <source>
        <dbReference type="EMBL" id="GAA0310888.1"/>
    </source>
</evidence>
<comment type="caution">
    <text evidence="2">The sequence shown here is derived from an EMBL/GenBank/DDBJ whole genome shotgun (WGS) entry which is preliminary data.</text>
</comment>
<feature type="transmembrane region" description="Helical" evidence="1">
    <location>
        <begin position="100"/>
        <end position="118"/>
    </location>
</feature>
<keyword evidence="3" id="KW-1185">Reference proteome</keyword>
<keyword evidence="1" id="KW-0472">Membrane</keyword>